<dbReference type="InterPro" id="IPR002885">
    <property type="entry name" value="PPR_rpt"/>
</dbReference>
<dbReference type="CDD" id="cd00778">
    <property type="entry name" value="ProRS_core_arch_euk"/>
    <property type="match status" value="1"/>
</dbReference>
<keyword evidence="3" id="KW-0677">Repeat</keyword>
<sequence>MERREEENRKIASRKAISVILRREATMAVLENTKSKKISSKRLLPRTVLEALHDRIAALRWESALKVFELLREQLWYRPNPGIYVKLIVMLGKCKQPEKAYILFQSMVDEGCIVNHESYTALVSAYGRSGLFDKAFAILDLMKKTPGCKPDVHTYSILIKSCSHFYDFERVRTLLSDMATQGIKPNTVTYNTLIDAYGKAGRYAEMESTLMEMLREKECQPDVWTMNSTVRAFGSSGQIEVMEQCYEKFQSAGIQPSIKTFNILLDSYGKAQEYKKMSAVMEYMQKYYFSWTVVTYNVVIDAFGRAGDLKQMEYLFRLMRSERIKPNCITMSSLVSAYGKAGTKDKIAGVLRFIDNSDVTLDTTFFNCLVDAYGRLGCLAEMKGVLELMEKRGCKPDKVTYSTMIKAYARNGQRQSRGGGGGALAVSVAPTNSLSLVALDLQFSQARGLSFAPGELSKMAKDGAKNSKASNATAKSGKLTALDILIWVYLVSELNFKLFRGKKKEVKKETGLGLTNKKDDNFGEWYSEVVVNGEMIEYYDISGCYILRPWTMAIWEIMQTFFDAEIKKMKIKNCYFPVFVSPSVLEKEKDHIEGFAPEVAWVTKSGKNDLEVPIAIRPTSETVMYPYYSKWIRGHRDLPLKLNQWCNVVRWEFSNPTPFIRSREFLWQEGHTAFATKDEADEEVLQILELYRRIYEEFLAIPVVKGKKSELEKFAGGLYTTSVEAFIPNTGRGIQGATSHCLGQNFAKMFEINFENEKGEKGMVWQNSWAYSTRTIGVMVMVHGDDKGLVLPPKVASVQVIVVPVPYKDADTQAIFDACSSTVKLLNENGFRAEADLRDNYSPGWKYSHWEMKGVPLRIEIGPKDMANNQVRVVCRDNSSKVDIPTSNLVEQVKDILDNIQQRLFDAAKQKRDACIKVAKTWEEFAAALNEKKLILVPWCDEEEVEKDVKTRTKGDMGAAKTLCTPFEQPELPEGTLCFASGKPAKKWTYWGRSY</sequence>
<dbReference type="Gene3D" id="3.30.930.10">
    <property type="entry name" value="Bira Bifunctional Protein, Domain 2"/>
    <property type="match status" value="1"/>
</dbReference>
<dbReference type="Gene3D" id="1.25.40.10">
    <property type="entry name" value="Tetratricopeptide repeat domain"/>
    <property type="match status" value="4"/>
</dbReference>
<dbReference type="Pfam" id="PF13041">
    <property type="entry name" value="PPR_2"/>
    <property type="match status" value="4"/>
</dbReference>
<name>A0AAP0E0I5_9MAGN</name>
<dbReference type="AlphaFoldDB" id="A0AAP0E0I5"/>
<dbReference type="InterPro" id="IPR033721">
    <property type="entry name" value="ProRS_core_arch_euk"/>
</dbReference>
<evidence type="ECO:0000256" key="3">
    <source>
        <dbReference type="ARBA" id="ARBA00022737"/>
    </source>
</evidence>
<dbReference type="Pfam" id="PF00587">
    <property type="entry name" value="tRNA-synt_2b"/>
    <property type="match status" value="1"/>
</dbReference>
<dbReference type="FunFam" id="3.30.110.30:FF:000003">
    <property type="entry name" value="Proline--tRNA ligase, cytoplasmic"/>
    <property type="match status" value="1"/>
</dbReference>
<dbReference type="HAMAP" id="MF_01571">
    <property type="entry name" value="Pro_tRNA_synth_type3"/>
    <property type="match status" value="1"/>
</dbReference>
<feature type="repeat" description="PPR" evidence="10">
    <location>
        <begin position="80"/>
        <end position="114"/>
    </location>
</feature>
<comment type="catalytic activity">
    <reaction evidence="9">
        <text>tRNA(Pro) + L-proline + ATP = L-prolyl-tRNA(Pro) + AMP + diphosphate</text>
        <dbReference type="Rhea" id="RHEA:14305"/>
        <dbReference type="Rhea" id="RHEA-COMP:9700"/>
        <dbReference type="Rhea" id="RHEA-COMP:9702"/>
        <dbReference type="ChEBI" id="CHEBI:30616"/>
        <dbReference type="ChEBI" id="CHEBI:33019"/>
        <dbReference type="ChEBI" id="CHEBI:60039"/>
        <dbReference type="ChEBI" id="CHEBI:78442"/>
        <dbReference type="ChEBI" id="CHEBI:78532"/>
        <dbReference type="ChEBI" id="CHEBI:456215"/>
        <dbReference type="EC" id="6.1.1.15"/>
    </reaction>
</comment>
<dbReference type="EC" id="6.1.1.15" evidence="1"/>
<evidence type="ECO:0000256" key="5">
    <source>
        <dbReference type="ARBA" id="ARBA00022840"/>
    </source>
</evidence>
<keyword evidence="6" id="KW-0648">Protein biosynthesis</keyword>
<evidence type="ECO:0000256" key="2">
    <source>
        <dbReference type="ARBA" id="ARBA00022598"/>
    </source>
</evidence>
<dbReference type="InterPro" id="IPR011990">
    <property type="entry name" value="TPR-like_helical_dom_sf"/>
</dbReference>
<keyword evidence="4" id="KW-0547">Nucleotide-binding</keyword>
<dbReference type="InterPro" id="IPR006195">
    <property type="entry name" value="aa-tRNA-synth_II"/>
</dbReference>
<dbReference type="PROSITE" id="PS50862">
    <property type="entry name" value="AA_TRNA_LIGASE_II"/>
    <property type="match status" value="1"/>
</dbReference>
<dbReference type="CDD" id="cd00862">
    <property type="entry name" value="ProRS_anticodon_zinc"/>
    <property type="match status" value="1"/>
</dbReference>
<accession>A0AAP0E0I5</accession>
<dbReference type="GO" id="GO:0005737">
    <property type="term" value="C:cytoplasm"/>
    <property type="evidence" value="ECO:0007669"/>
    <property type="project" value="InterPro"/>
</dbReference>
<keyword evidence="7" id="KW-0030">Aminoacyl-tRNA synthetase</keyword>
<dbReference type="NCBIfam" id="TIGR00408">
    <property type="entry name" value="proS_fam_I"/>
    <property type="match status" value="1"/>
</dbReference>
<evidence type="ECO:0000256" key="1">
    <source>
        <dbReference type="ARBA" id="ARBA00012831"/>
    </source>
</evidence>
<protein>
    <recommendedName>
        <fullName evidence="1">proline--tRNA ligase</fullName>
        <ecNumber evidence="1">6.1.1.15</ecNumber>
    </recommendedName>
    <alternativeName>
        <fullName evidence="8">Prolyl-tRNA synthetase</fullName>
    </alternativeName>
</protein>
<feature type="repeat" description="PPR" evidence="10">
    <location>
        <begin position="151"/>
        <end position="185"/>
    </location>
</feature>
<evidence type="ECO:0000256" key="9">
    <source>
        <dbReference type="ARBA" id="ARBA00047671"/>
    </source>
</evidence>
<dbReference type="InterPro" id="IPR002314">
    <property type="entry name" value="aa-tRNA-synt_IIb"/>
</dbReference>
<feature type="domain" description="Aminoacyl-transfer RNA synthetases class-II family profile" evidence="11">
    <location>
        <begin position="577"/>
        <end position="792"/>
    </location>
</feature>
<dbReference type="SUPFAM" id="SSF55681">
    <property type="entry name" value="Class II aaRS and biotin synthetases"/>
    <property type="match status" value="1"/>
</dbReference>
<keyword evidence="5" id="KW-0067">ATP-binding</keyword>
<feature type="repeat" description="PPR" evidence="10">
    <location>
        <begin position="292"/>
        <end position="326"/>
    </location>
</feature>
<feature type="repeat" description="PPR" evidence="10">
    <location>
        <begin position="115"/>
        <end position="145"/>
    </location>
</feature>
<dbReference type="Pfam" id="PF01535">
    <property type="entry name" value="PPR"/>
    <property type="match status" value="2"/>
</dbReference>
<dbReference type="GO" id="GO:0005524">
    <property type="term" value="F:ATP binding"/>
    <property type="evidence" value="ECO:0007669"/>
    <property type="project" value="UniProtKB-KW"/>
</dbReference>
<dbReference type="PRINTS" id="PR01046">
    <property type="entry name" value="TRNASYNTHPRO"/>
</dbReference>
<dbReference type="Pfam" id="PF03129">
    <property type="entry name" value="HGTP_anticodon"/>
    <property type="match status" value="1"/>
</dbReference>
<evidence type="ECO:0000256" key="7">
    <source>
        <dbReference type="ARBA" id="ARBA00023146"/>
    </source>
</evidence>
<dbReference type="SUPFAM" id="SSF52954">
    <property type="entry name" value="Class II aaRS ABD-related"/>
    <property type="match status" value="1"/>
</dbReference>
<feature type="repeat" description="PPR" evidence="10">
    <location>
        <begin position="186"/>
        <end position="221"/>
    </location>
</feature>
<feature type="repeat" description="PPR" evidence="10">
    <location>
        <begin position="362"/>
        <end position="396"/>
    </location>
</feature>
<dbReference type="Gene3D" id="3.40.50.800">
    <property type="entry name" value="Anticodon-binding domain"/>
    <property type="match status" value="1"/>
</dbReference>
<keyword evidence="2" id="KW-0436">Ligase</keyword>
<dbReference type="InterPro" id="IPR004499">
    <property type="entry name" value="Pro-tRNA-ligase_IIa_arc-type"/>
</dbReference>
<dbReference type="InterPro" id="IPR045864">
    <property type="entry name" value="aa-tRNA-synth_II/BPL/LPL"/>
</dbReference>
<dbReference type="Proteomes" id="UP001419268">
    <property type="component" value="Unassembled WGS sequence"/>
</dbReference>
<dbReference type="InterPro" id="IPR017449">
    <property type="entry name" value="Pro-tRNA_synth_II"/>
</dbReference>
<dbReference type="EMBL" id="JBBNAG010000013">
    <property type="protein sequence ID" value="KAK9082597.1"/>
    <property type="molecule type" value="Genomic_DNA"/>
</dbReference>
<comment type="caution">
    <text evidence="12">The sequence shown here is derived from an EMBL/GenBank/DDBJ whole genome shotgun (WGS) entry which is preliminary data.</text>
</comment>
<dbReference type="Pfam" id="PF09180">
    <property type="entry name" value="ProRS-C_1"/>
    <property type="match status" value="1"/>
</dbReference>
<dbReference type="GO" id="GO:0006433">
    <property type="term" value="P:prolyl-tRNA aminoacylation"/>
    <property type="evidence" value="ECO:0007669"/>
    <property type="project" value="InterPro"/>
</dbReference>
<dbReference type="PANTHER" id="PTHR43382">
    <property type="entry name" value="PROLYL-TRNA SYNTHETASE"/>
    <property type="match status" value="1"/>
</dbReference>
<evidence type="ECO:0000256" key="4">
    <source>
        <dbReference type="ARBA" id="ARBA00022741"/>
    </source>
</evidence>
<gene>
    <name evidence="12" type="ORF">Scep_029068</name>
</gene>
<dbReference type="PROSITE" id="PS51375">
    <property type="entry name" value="PPR"/>
    <property type="match status" value="7"/>
</dbReference>
<dbReference type="SMART" id="SM00946">
    <property type="entry name" value="ProRS-C_1"/>
    <property type="match status" value="1"/>
</dbReference>
<dbReference type="FunFam" id="3.30.930.10:FF:000007">
    <property type="entry name" value="Bifunctional glutamate/proline--tRNA ligase"/>
    <property type="match status" value="1"/>
</dbReference>
<dbReference type="NCBIfam" id="TIGR00756">
    <property type="entry name" value="PPR"/>
    <property type="match status" value="6"/>
</dbReference>
<evidence type="ECO:0000256" key="6">
    <source>
        <dbReference type="ARBA" id="ARBA00022917"/>
    </source>
</evidence>
<proteinExistence type="inferred from homology"/>
<dbReference type="FunFam" id="3.40.50.800:FF:000005">
    <property type="entry name" value="bifunctional glutamate/proline--tRNA ligase"/>
    <property type="match status" value="1"/>
</dbReference>
<dbReference type="InterPro" id="IPR036621">
    <property type="entry name" value="Anticodon-bd_dom_sf"/>
</dbReference>
<dbReference type="SUPFAM" id="SSF64586">
    <property type="entry name" value="C-terminal domain of ProRS"/>
    <property type="match status" value="1"/>
</dbReference>
<dbReference type="Gene3D" id="3.30.110.30">
    <property type="entry name" value="C-terminal domain of ProRS"/>
    <property type="match status" value="1"/>
</dbReference>
<dbReference type="InterPro" id="IPR016061">
    <property type="entry name" value="Pro-tRNA_ligase_II_C"/>
</dbReference>
<dbReference type="InterPro" id="IPR004154">
    <property type="entry name" value="Anticodon-bd"/>
</dbReference>
<keyword evidence="13" id="KW-1185">Reference proteome</keyword>
<evidence type="ECO:0000256" key="10">
    <source>
        <dbReference type="PROSITE-ProRule" id="PRU00708"/>
    </source>
</evidence>
<dbReference type="InterPro" id="IPR002316">
    <property type="entry name" value="Pro-tRNA-ligase_IIa"/>
</dbReference>
<dbReference type="PANTHER" id="PTHR43382:SF2">
    <property type="entry name" value="BIFUNCTIONAL GLUTAMATE_PROLINE--TRNA LIGASE"/>
    <property type="match status" value="1"/>
</dbReference>
<organism evidence="12 13">
    <name type="scientific">Stephania cephalantha</name>
    <dbReference type="NCBI Taxonomy" id="152367"/>
    <lineage>
        <taxon>Eukaryota</taxon>
        <taxon>Viridiplantae</taxon>
        <taxon>Streptophyta</taxon>
        <taxon>Embryophyta</taxon>
        <taxon>Tracheophyta</taxon>
        <taxon>Spermatophyta</taxon>
        <taxon>Magnoliopsida</taxon>
        <taxon>Ranunculales</taxon>
        <taxon>Menispermaceae</taxon>
        <taxon>Menispermoideae</taxon>
        <taxon>Cissampelideae</taxon>
        <taxon>Stephania</taxon>
    </lineage>
</organism>
<evidence type="ECO:0000259" key="11">
    <source>
        <dbReference type="PROSITE" id="PS50862"/>
    </source>
</evidence>
<dbReference type="GO" id="GO:0017101">
    <property type="term" value="C:aminoacyl-tRNA synthetase multienzyme complex"/>
    <property type="evidence" value="ECO:0007669"/>
    <property type="project" value="TreeGrafter"/>
</dbReference>
<evidence type="ECO:0000256" key="8">
    <source>
        <dbReference type="ARBA" id="ARBA00029731"/>
    </source>
</evidence>
<feature type="repeat" description="PPR" evidence="10">
    <location>
        <begin position="222"/>
        <end position="256"/>
    </location>
</feature>
<reference evidence="12 13" key="1">
    <citation type="submission" date="2024-01" db="EMBL/GenBank/DDBJ databases">
        <title>Genome assemblies of Stephania.</title>
        <authorList>
            <person name="Yang L."/>
        </authorList>
    </citation>
    <scope>NUCLEOTIDE SEQUENCE [LARGE SCALE GENOMIC DNA]</scope>
    <source>
        <strain evidence="12">JXDWG</strain>
        <tissue evidence="12">Leaf</tissue>
    </source>
</reference>
<dbReference type="GO" id="GO:0004827">
    <property type="term" value="F:proline-tRNA ligase activity"/>
    <property type="evidence" value="ECO:0007669"/>
    <property type="project" value="UniProtKB-EC"/>
</dbReference>
<evidence type="ECO:0000313" key="12">
    <source>
        <dbReference type="EMBL" id="KAK9082597.1"/>
    </source>
</evidence>
<evidence type="ECO:0000313" key="13">
    <source>
        <dbReference type="Proteomes" id="UP001419268"/>
    </source>
</evidence>